<organism evidence="1 2">
    <name type="scientific">Natrarchaeobius halalkaliphilus</name>
    <dbReference type="NCBI Taxonomy" id="1679091"/>
    <lineage>
        <taxon>Archaea</taxon>
        <taxon>Methanobacteriati</taxon>
        <taxon>Methanobacteriota</taxon>
        <taxon>Stenosarchaea group</taxon>
        <taxon>Halobacteria</taxon>
        <taxon>Halobacteriales</taxon>
        <taxon>Natrialbaceae</taxon>
        <taxon>Natrarchaeobius</taxon>
    </lineage>
</organism>
<keyword evidence="2" id="KW-1185">Reference proteome</keyword>
<name>A0A3N6MZX9_9EURY</name>
<reference evidence="1 2" key="1">
    <citation type="submission" date="2018-10" db="EMBL/GenBank/DDBJ databases">
        <title>Natrarchaeobius chitinivorans gen. nov., sp. nov., and Natrarchaeobius haloalkaliphilus sp. nov., alkaliphilic, chitin-utilizing haloarchaea from hypersaline alkaline lakes.</title>
        <authorList>
            <person name="Sorokin D.Y."/>
            <person name="Elcheninov A.G."/>
            <person name="Kostrikina N.A."/>
            <person name="Bale N.J."/>
            <person name="Sinninghe Damste J.S."/>
            <person name="Khijniak T.V."/>
            <person name="Kublanov I.V."/>
            <person name="Toshchakov S.V."/>
        </authorList>
    </citation>
    <scope>NUCLEOTIDE SEQUENCE [LARGE SCALE GENOMIC DNA]</scope>
    <source>
        <strain evidence="1 2">AArcht-Sl</strain>
    </source>
</reference>
<comment type="caution">
    <text evidence="1">The sequence shown here is derived from an EMBL/GenBank/DDBJ whole genome shotgun (WGS) entry which is preliminary data.</text>
</comment>
<sequence>MHLMFAVAVVSDADDSRIGRPNNVHFVEFESLCLVCSLNDRFVWSVVYHQMRLFNVNSFSKQ</sequence>
<gene>
    <name evidence="1" type="ORF">EA462_04045</name>
</gene>
<dbReference type="AlphaFoldDB" id="A0A3N6MZX9"/>
<dbReference type="Proteomes" id="UP000273828">
    <property type="component" value="Unassembled WGS sequence"/>
</dbReference>
<proteinExistence type="predicted"/>
<accession>A0A3N6MZX9</accession>
<evidence type="ECO:0000313" key="1">
    <source>
        <dbReference type="EMBL" id="RQG91172.1"/>
    </source>
</evidence>
<evidence type="ECO:0000313" key="2">
    <source>
        <dbReference type="Proteomes" id="UP000273828"/>
    </source>
</evidence>
<protein>
    <submittedName>
        <fullName evidence="1">Uncharacterized protein</fullName>
    </submittedName>
</protein>
<dbReference type="EMBL" id="REFY01000002">
    <property type="protein sequence ID" value="RQG91172.1"/>
    <property type="molecule type" value="Genomic_DNA"/>
</dbReference>